<comment type="caution">
    <text evidence="4">The sequence shown here is derived from an EMBL/GenBank/DDBJ whole genome shotgun (WGS) entry which is preliminary data.</text>
</comment>
<dbReference type="PROSITE" id="PS50005">
    <property type="entry name" value="TPR"/>
    <property type="match status" value="6"/>
</dbReference>
<feature type="repeat" description="TPR" evidence="3">
    <location>
        <begin position="871"/>
        <end position="904"/>
    </location>
</feature>
<dbReference type="EMBL" id="JAGRRH010000010">
    <property type="protein sequence ID" value="KAG7363332.1"/>
    <property type="molecule type" value="Genomic_DNA"/>
</dbReference>
<dbReference type="Pfam" id="PF13424">
    <property type="entry name" value="TPR_12"/>
    <property type="match status" value="4"/>
</dbReference>
<sequence length="1510" mass="170472">MNSSDDLIELEFIEALDDLSKKIRLGREEIHEATTTSTIKHGLQRQSSVRNMTGLRLADALDENDDEIDDPGVQALKNLMDSLQELVDALFSHKAFLSYSASLEDVWDSIRPAKGRKQPQNCNHLRMLQSLVNLMKHTVDNHARHPCTELRFVTLLEILLSYQKEPWEHSADINIQWKRLGCKVESGTNPEEFRRQAYQVLVSLPYIPSTCTLFAACSYEDSEAIASWDTLPLCVRSRLEQIPEPLMRSDLVHHILHKIRGRENFTVAISSSTATESVAGDRIYLETAGEGTGKTTLAVLLAAHPSISDNHSVFWVDLGGERWDASPNESPCVSDDGGFPTMSHSTYMLCLQRLCLQLGMSQNWPNFILRLENSQLRALREKQHMKLAKSCISQLFKAVEGKILFVLDGVRDESDFEWFQFLDDQSTIVVTSGLDVFVPRVTYTMEVQELGIDEALQLFASESSHDRQQILFETIEARTIAKQCLYHPLIIRSTAHWFKLKQVTSGLRKGLEELKLELSVLKSAKWDCFKVLTEILNMVLSPTTRAGGDPSKVMKLCMSSVAVVFSDSVVPMDAVLSLWSELFAKHPDAVAEVSDGLPDVELIKRVWYFMEAFMHLGVFALSDENGVLMVRLYHQLFVRYGLSQVSEINGNASLENTRAAWNRFFVDGYIARRKRIQAVKDSDDNCRPYALRRLIYHMIEAKMIPRVLELLKDDNWCRERISIYGWYEGSKIHVDDCEHLKRKALASETASPPETRKVVLSCLKKMTLLLSEETPNLTDASRVEKAMAMHLVGFMLAENGGINEALNQYKNGMTLMTNPSHPLNAIITHSQATVHLSRNDVDKALKKAKACLKVLSSNDVSHDALCTLLKEEAVQMKGDAFLALCDYTAAEESYEEALDLMKEDRPIETGMALYRRGVLHHIVGELDQAIAAINESITIKVEAGETCSVGLCHAYSRVGDLHFEFQEHNAALKNYELALDIAKDLEIEDEGYTIVSLNGKISFLLKDEEGYMNQCREARKIIRECPTLLIDKAVGDLCILGKMCKDSGRLKDTVDIFQDALELTKDRPECLQRASAFFELGLCHYELGEYKEAISCLDSSLKIRKIKLGDCEIVLDAQLTIGNIFKQLGMQNEYLDVSKDVMYLTEKLYKGNEEKAASALYGVAEAYEILGEYDQAVAMYDECKEMLKRSLCNDHPDVADCLRKLAIVHTLNGNYDKAVESYKMAIRIMQANFEPYHPQIAELQFEAGVVSRKKGDYESARRHLQDALKIQKSLELVNETSLSLIELGNVHRLLKEPDIAVGCYEKCIDILCSNSDDRAIMSNLYLSLGHAKLSLKETADASKSFDRALKNRIELYGRDHAETALASRSMGIVKYMTESFAEARIYLSDYARVMELAKTVESVDYILVHLLLGQMNRSESLEDDAIRAWEKAGGILNQQPSLGEKVPGLKDLVDHVVQSCHSRKMDAREPKSFFSRFSEMARFEEEVGADIPVSARLEEMLLDYVFLDEP</sequence>
<feature type="repeat" description="TPR" evidence="3">
    <location>
        <begin position="1074"/>
        <end position="1107"/>
    </location>
</feature>
<feature type="repeat" description="TPR" evidence="3">
    <location>
        <begin position="952"/>
        <end position="985"/>
    </location>
</feature>
<dbReference type="Pfam" id="PF13432">
    <property type="entry name" value="TPR_16"/>
    <property type="match status" value="1"/>
</dbReference>
<keyword evidence="2 3" id="KW-0802">TPR repeat</keyword>
<feature type="repeat" description="TPR" evidence="3">
    <location>
        <begin position="1199"/>
        <end position="1232"/>
    </location>
</feature>
<name>A0A9K3LJQ3_9STRA</name>
<dbReference type="SMART" id="SM00028">
    <property type="entry name" value="TPR"/>
    <property type="match status" value="12"/>
</dbReference>
<evidence type="ECO:0000256" key="1">
    <source>
        <dbReference type="ARBA" id="ARBA00022737"/>
    </source>
</evidence>
<dbReference type="InterPro" id="IPR019734">
    <property type="entry name" value="TPR_rpt"/>
</dbReference>
<evidence type="ECO:0000256" key="2">
    <source>
        <dbReference type="ARBA" id="ARBA00022803"/>
    </source>
</evidence>
<keyword evidence="5" id="KW-1185">Reference proteome</keyword>
<evidence type="ECO:0000313" key="5">
    <source>
        <dbReference type="Proteomes" id="UP000693970"/>
    </source>
</evidence>
<keyword evidence="1" id="KW-0677">Repeat</keyword>
<dbReference type="PANTHER" id="PTHR45641">
    <property type="entry name" value="TETRATRICOPEPTIDE REPEAT PROTEIN (AFU_ORTHOLOGUE AFUA_6G03870)"/>
    <property type="match status" value="1"/>
</dbReference>
<evidence type="ECO:0000313" key="4">
    <source>
        <dbReference type="EMBL" id="KAG7363332.1"/>
    </source>
</evidence>
<reference evidence="4" key="1">
    <citation type="journal article" date="2021" name="Sci. Rep.">
        <title>Diploid genomic architecture of Nitzschia inconspicua, an elite biomass production diatom.</title>
        <authorList>
            <person name="Oliver A."/>
            <person name="Podell S."/>
            <person name="Pinowska A."/>
            <person name="Traller J.C."/>
            <person name="Smith S.R."/>
            <person name="McClure R."/>
            <person name="Beliaev A."/>
            <person name="Bohutskyi P."/>
            <person name="Hill E.A."/>
            <person name="Rabines A."/>
            <person name="Zheng H."/>
            <person name="Allen L.Z."/>
            <person name="Kuo A."/>
            <person name="Grigoriev I.V."/>
            <person name="Allen A.E."/>
            <person name="Hazlebeck D."/>
            <person name="Allen E.E."/>
        </authorList>
    </citation>
    <scope>NUCLEOTIDE SEQUENCE</scope>
    <source>
        <strain evidence="4">Hildebrandi</strain>
    </source>
</reference>
<accession>A0A9K3LJQ3</accession>
<feature type="repeat" description="TPR" evidence="3">
    <location>
        <begin position="1241"/>
        <end position="1274"/>
    </location>
</feature>
<dbReference type="PANTHER" id="PTHR45641:SF19">
    <property type="entry name" value="NEPHROCYSTIN-3"/>
    <property type="match status" value="1"/>
</dbReference>
<evidence type="ECO:0000256" key="3">
    <source>
        <dbReference type="PROSITE-ProRule" id="PRU00339"/>
    </source>
</evidence>
<dbReference type="Proteomes" id="UP000693970">
    <property type="component" value="Unassembled WGS sequence"/>
</dbReference>
<protein>
    <submittedName>
        <fullName evidence="4">Expressed tetratricopeptide repeat protein</fullName>
    </submittedName>
</protein>
<reference evidence="4" key="2">
    <citation type="submission" date="2021-04" db="EMBL/GenBank/DDBJ databases">
        <authorList>
            <person name="Podell S."/>
        </authorList>
    </citation>
    <scope>NUCLEOTIDE SEQUENCE</scope>
    <source>
        <strain evidence="4">Hildebrandi</strain>
    </source>
</reference>
<dbReference type="OrthoDB" id="5986190at2759"/>
<feature type="repeat" description="TPR" evidence="3">
    <location>
        <begin position="1157"/>
        <end position="1190"/>
    </location>
</feature>
<gene>
    <name evidence="4" type="ORF">IV203_026692</name>
</gene>
<proteinExistence type="predicted"/>
<organism evidence="4 5">
    <name type="scientific">Nitzschia inconspicua</name>
    <dbReference type="NCBI Taxonomy" id="303405"/>
    <lineage>
        <taxon>Eukaryota</taxon>
        <taxon>Sar</taxon>
        <taxon>Stramenopiles</taxon>
        <taxon>Ochrophyta</taxon>
        <taxon>Bacillariophyta</taxon>
        <taxon>Bacillariophyceae</taxon>
        <taxon>Bacillariophycidae</taxon>
        <taxon>Bacillariales</taxon>
        <taxon>Bacillariaceae</taxon>
        <taxon>Nitzschia</taxon>
    </lineage>
</organism>